<evidence type="ECO:0000313" key="3">
    <source>
        <dbReference type="Proteomes" id="UP001458880"/>
    </source>
</evidence>
<dbReference type="Proteomes" id="UP001458880">
    <property type="component" value="Unassembled WGS sequence"/>
</dbReference>
<accession>A0AAW1ITX2</accession>
<comment type="caution">
    <text evidence="2">The sequence shown here is derived from an EMBL/GenBank/DDBJ whole genome shotgun (WGS) entry which is preliminary data.</text>
</comment>
<dbReference type="EMBL" id="JASPKY010000542">
    <property type="protein sequence ID" value="KAK9693448.1"/>
    <property type="molecule type" value="Genomic_DNA"/>
</dbReference>
<gene>
    <name evidence="2" type="ORF">QE152_g34200</name>
</gene>
<dbReference type="GO" id="GO:0043565">
    <property type="term" value="F:sequence-specific DNA binding"/>
    <property type="evidence" value="ECO:0007669"/>
    <property type="project" value="TreeGrafter"/>
</dbReference>
<reference evidence="2 3" key="1">
    <citation type="journal article" date="2024" name="BMC Genomics">
        <title>De novo assembly and annotation of Popillia japonica's genome with initial clues to its potential as an invasive pest.</title>
        <authorList>
            <person name="Cucini C."/>
            <person name="Boschi S."/>
            <person name="Funari R."/>
            <person name="Cardaioli E."/>
            <person name="Iannotti N."/>
            <person name="Marturano G."/>
            <person name="Paoli F."/>
            <person name="Bruttini M."/>
            <person name="Carapelli A."/>
            <person name="Frati F."/>
            <person name="Nardi F."/>
        </authorList>
    </citation>
    <scope>NUCLEOTIDE SEQUENCE [LARGE SCALE GENOMIC DNA]</scope>
    <source>
        <strain evidence="2">DMR45628</strain>
    </source>
</reference>
<dbReference type="PANTHER" id="PTHR47055:SF3">
    <property type="entry name" value="PHORBOL-ESTER_DAG-TYPE DOMAIN-CONTAINING PROTEIN"/>
    <property type="match status" value="1"/>
</dbReference>
<feature type="domain" description="PiggyBac transposable element-derived protein" evidence="1">
    <location>
        <begin position="6"/>
        <end position="121"/>
    </location>
</feature>
<organism evidence="2 3">
    <name type="scientific">Popillia japonica</name>
    <name type="common">Japanese beetle</name>
    <dbReference type="NCBI Taxonomy" id="7064"/>
    <lineage>
        <taxon>Eukaryota</taxon>
        <taxon>Metazoa</taxon>
        <taxon>Ecdysozoa</taxon>
        <taxon>Arthropoda</taxon>
        <taxon>Hexapoda</taxon>
        <taxon>Insecta</taxon>
        <taxon>Pterygota</taxon>
        <taxon>Neoptera</taxon>
        <taxon>Endopterygota</taxon>
        <taxon>Coleoptera</taxon>
        <taxon>Polyphaga</taxon>
        <taxon>Scarabaeiformia</taxon>
        <taxon>Scarabaeidae</taxon>
        <taxon>Rutelinae</taxon>
        <taxon>Popillia</taxon>
    </lineage>
</organism>
<name>A0AAW1ITX2_POPJA</name>
<keyword evidence="3" id="KW-1185">Reference proteome</keyword>
<dbReference type="InterPro" id="IPR029526">
    <property type="entry name" value="PGBD"/>
</dbReference>
<dbReference type="AlphaFoldDB" id="A0AAW1ITX2"/>
<protein>
    <submittedName>
        <fullName evidence="2">Transposase IS4</fullName>
    </submittedName>
</protein>
<proteinExistence type="predicted"/>
<dbReference type="Pfam" id="PF13843">
    <property type="entry name" value="DDE_Tnp_1_7"/>
    <property type="match status" value="1"/>
</dbReference>
<evidence type="ECO:0000259" key="1">
    <source>
        <dbReference type="Pfam" id="PF13843"/>
    </source>
</evidence>
<evidence type="ECO:0000313" key="2">
    <source>
        <dbReference type="EMBL" id="KAK9693448.1"/>
    </source>
</evidence>
<dbReference type="InterPro" id="IPR052638">
    <property type="entry name" value="PiggyBac_TE-derived"/>
</dbReference>
<dbReference type="PANTHER" id="PTHR47055">
    <property type="entry name" value="DDE_TNP_1_7 DOMAIN-CONTAINING PROTEIN"/>
    <property type="match status" value="1"/>
</dbReference>
<sequence>MQFVLLADNNNPVQNDKWKIRPLMDKLEHALLKYFVPEENINYDESMVKYFERYGLEQFIRGKPIRVGYKMWSLNISGGYLFNFDLYQNKNPLCVYSDEQLYGKANGPLVGMLRELLESKKKLPYKLSICRQLIRKPNSAP</sequence>